<protein>
    <recommendedName>
        <fullName evidence="3">NADH:flavin oxidoreductase/NADH oxidase N-terminal domain-containing protein</fullName>
    </recommendedName>
</protein>
<accession>A0A4R4IX96</accession>
<dbReference type="EMBL" id="PUJX01000028">
    <property type="protein sequence ID" value="TDB45584.1"/>
    <property type="molecule type" value="Genomic_DNA"/>
</dbReference>
<dbReference type="GO" id="GO:0016491">
    <property type="term" value="F:oxidoreductase activity"/>
    <property type="evidence" value="ECO:0007669"/>
    <property type="project" value="UniProtKB-KW"/>
</dbReference>
<keyword evidence="1" id="KW-0285">Flavoprotein</keyword>
<dbReference type="PANTHER" id="PTHR43656:SF2">
    <property type="entry name" value="BINDING OXIDOREDUCTASE, PUTATIVE (AFU_ORTHOLOGUE AFUA_2G08260)-RELATED"/>
    <property type="match status" value="1"/>
</dbReference>
<proteinExistence type="predicted"/>
<dbReference type="Pfam" id="PF00724">
    <property type="entry name" value="Oxidored_FMN"/>
    <property type="match status" value="1"/>
</dbReference>
<organism evidence="4 5">
    <name type="scientific">Photorhabdus luminescens subsp. mexicana</name>
    <dbReference type="NCBI Taxonomy" id="2100167"/>
    <lineage>
        <taxon>Bacteria</taxon>
        <taxon>Pseudomonadati</taxon>
        <taxon>Pseudomonadota</taxon>
        <taxon>Gammaproteobacteria</taxon>
        <taxon>Enterobacterales</taxon>
        <taxon>Morganellaceae</taxon>
        <taxon>Photorhabdus</taxon>
    </lineage>
</organism>
<dbReference type="InterPro" id="IPR013785">
    <property type="entry name" value="Aldolase_TIM"/>
</dbReference>
<feature type="domain" description="NADH:flavin oxidoreductase/NADH oxidase N-terminal" evidence="3">
    <location>
        <begin position="48"/>
        <end position="218"/>
    </location>
</feature>
<comment type="caution">
    <text evidence="4">The sequence shown here is derived from an EMBL/GenBank/DDBJ whole genome shotgun (WGS) entry which is preliminary data.</text>
</comment>
<evidence type="ECO:0000313" key="5">
    <source>
        <dbReference type="Proteomes" id="UP000295550"/>
    </source>
</evidence>
<dbReference type="InterPro" id="IPR001155">
    <property type="entry name" value="OxRdtase_FMN_N"/>
</dbReference>
<dbReference type="SUPFAM" id="SSF51395">
    <property type="entry name" value="FMN-linked oxidoreductases"/>
    <property type="match status" value="1"/>
</dbReference>
<evidence type="ECO:0000259" key="3">
    <source>
        <dbReference type="Pfam" id="PF00724"/>
    </source>
</evidence>
<dbReference type="InterPro" id="IPR051799">
    <property type="entry name" value="NADH_flavin_oxidoreductase"/>
</dbReference>
<evidence type="ECO:0000313" key="4">
    <source>
        <dbReference type="EMBL" id="TDB45584.1"/>
    </source>
</evidence>
<gene>
    <name evidence="4" type="ORF">C5468_20330</name>
</gene>
<sequence>MYRRYGTGAQRVFPSNRQLPGYHVARQPSLRCIQSCYTGPSEAGKRCHDIDTIIASFAEAARFAQSVGFDDVEIHGAHRHLIDQFLWAHTNRREDMWGRAILNRAQFTAQIIAAVRKATNRTFPISFLFSQWKFSASNEAIATRPQDLELLLDPIVQAGTSLLHTSDVHADQSAFRGSERSLAIWVKELTELPTISAGSIRLSSSGELIPASELGELIRQLDNEKIDLVSVATRR</sequence>
<keyword evidence="2" id="KW-0560">Oxidoreductase</keyword>
<reference evidence="4 5" key="1">
    <citation type="journal article" date="2019" name="Int. J. Syst. Evol. Microbiol.">
        <title>Photorhabdus khanii subsp. guanajuatensis subsp. nov., isolated from Heterorhabditis atacamensis, and Photorhabdus luminescens subsp. mexicana subsp. nov., isolated from Heterorhabditis mexicana entomopathogenic nematodes.</title>
        <authorList>
            <person name="Machado R.A.R."/>
            <person name="Bruno P."/>
            <person name="Arce C.C.M."/>
            <person name="Liechti N."/>
            <person name="Kohler A."/>
            <person name="Bernal J."/>
            <person name="Bruggmann R."/>
            <person name="Turlings T.C.J."/>
        </authorList>
    </citation>
    <scope>NUCLEOTIDE SEQUENCE [LARGE SCALE GENOMIC DNA]</scope>
    <source>
        <strain evidence="4 5">MEX47-22</strain>
    </source>
</reference>
<dbReference type="PANTHER" id="PTHR43656">
    <property type="entry name" value="BINDING OXIDOREDUCTASE, PUTATIVE (AFU_ORTHOLOGUE AFUA_2G08260)-RELATED"/>
    <property type="match status" value="1"/>
</dbReference>
<name>A0A4R4IX96_PHOLU</name>
<dbReference type="Proteomes" id="UP000295550">
    <property type="component" value="Unassembled WGS sequence"/>
</dbReference>
<evidence type="ECO:0000256" key="2">
    <source>
        <dbReference type="ARBA" id="ARBA00023002"/>
    </source>
</evidence>
<evidence type="ECO:0000256" key="1">
    <source>
        <dbReference type="ARBA" id="ARBA00022630"/>
    </source>
</evidence>
<dbReference type="GO" id="GO:0010181">
    <property type="term" value="F:FMN binding"/>
    <property type="evidence" value="ECO:0007669"/>
    <property type="project" value="InterPro"/>
</dbReference>
<dbReference type="AlphaFoldDB" id="A0A4R4IX96"/>
<dbReference type="Gene3D" id="3.20.20.70">
    <property type="entry name" value="Aldolase class I"/>
    <property type="match status" value="1"/>
</dbReference>